<dbReference type="PANTHER" id="PTHR32295:SF212">
    <property type="entry name" value="CALMODULIN BINDING PROTEIN-RELATED"/>
    <property type="match status" value="1"/>
</dbReference>
<dbReference type="InterPro" id="IPR025064">
    <property type="entry name" value="DUF4005"/>
</dbReference>
<comment type="similarity">
    <text evidence="2">Belongs to the IQD family.</text>
</comment>
<organism evidence="5 6">
    <name type="scientific">Liquidambar formosana</name>
    <name type="common">Formosan gum</name>
    <dbReference type="NCBI Taxonomy" id="63359"/>
    <lineage>
        <taxon>Eukaryota</taxon>
        <taxon>Viridiplantae</taxon>
        <taxon>Streptophyta</taxon>
        <taxon>Embryophyta</taxon>
        <taxon>Tracheophyta</taxon>
        <taxon>Spermatophyta</taxon>
        <taxon>Magnoliopsida</taxon>
        <taxon>eudicotyledons</taxon>
        <taxon>Gunneridae</taxon>
        <taxon>Pentapetalae</taxon>
        <taxon>Saxifragales</taxon>
        <taxon>Altingiaceae</taxon>
        <taxon>Liquidambar</taxon>
    </lineage>
</organism>
<evidence type="ECO:0000256" key="3">
    <source>
        <dbReference type="ARBA" id="ARBA00024378"/>
    </source>
</evidence>
<keyword evidence="6" id="KW-1185">Reference proteome</keyword>
<dbReference type="GO" id="GO:0005516">
    <property type="term" value="F:calmodulin binding"/>
    <property type="evidence" value="ECO:0007669"/>
    <property type="project" value="UniProtKB-KW"/>
</dbReference>
<dbReference type="Proteomes" id="UP001415857">
    <property type="component" value="Unassembled WGS sequence"/>
</dbReference>
<dbReference type="InterPro" id="IPR000048">
    <property type="entry name" value="IQ_motif_EF-hand-BS"/>
</dbReference>
<proteinExistence type="inferred from homology"/>
<dbReference type="Pfam" id="PF00612">
    <property type="entry name" value="IQ"/>
    <property type="match status" value="1"/>
</dbReference>
<sequence length="404" mass="45978">MSFHESSMAKKKSWFSFVKKLFVSEAKPKAEKKPKRWRCVFGRLKLKQYPALAAPQIRLSEAREEQRKHAVNVAIAMAAAAEAAVAAAHAAAEVVRLMGTSQPYNLCDKGNCNLAATKIQTAFRGHLARKAFRALKGLVRLQAMVRGRIVRHQAINKLKHFPSISNLQSQVHERKFSNVDQSCKDGEKLLFLRPTKEMGENATKLECNTRRSWDESMFSKEDMEVIQLRKQEAIAKRERMKKYSFSHREKRNVQMPEESAPDMDNGRLNFRLEKWSNAEAYRMEELENLKPTVHSNAQKCDMIESLNSPILLPRRSFCRIRRNSIGDDSSFPSSPAFPTYMAATESAKAKARSMSTPEQRLGSFLGVYSDHSSPYKNELSTWSSFNGKFISTNGNSGTSRRIYL</sequence>
<dbReference type="SMART" id="SM00015">
    <property type="entry name" value="IQ"/>
    <property type="match status" value="1"/>
</dbReference>
<evidence type="ECO:0000313" key="6">
    <source>
        <dbReference type="Proteomes" id="UP001415857"/>
    </source>
</evidence>
<accession>A0AAP0SB68</accession>
<name>A0AAP0SB68_LIQFO</name>
<dbReference type="PROSITE" id="PS50096">
    <property type="entry name" value="IQ"/>
    <property type="match status" value="2"/>
</dbReference>
<evidence type="ECO:0000259" key="4">
    <source>
        <dbReference type="Pfam" id="PF13178"/>
    </source>
</evidence>
<gene>
    <name evidence="5" type="ORF">L1049_009324</name>
</gene>
<evidence type="ECO:0000313" key="5">
    <source>
        <dbReference type="EMBL" id="KAK9291136.1"/>
    </source>
</evidence>
<dbReference type="Gene3D" id="1.20.5.190">
    <property type="match status" value="1"/>
</dbReference>
<dbReference type="EMBL" id="JBBPBK010000002">
    <property type="protein sequence ID" value="KAK9291136.1"/>
    <property type="molecule type" value="Genomic_DNA"/>
</dbReference>
<evidence type="ECO:0000256" key="1">
    <source>
        <dbReference type="ARBA" id="ARBA00022860"/>
    </source>
</evidence>
<reference evidence="5 6" key="1">
    <citation type="journal article" date="2024" name="Plant J.">
        <title>Genome sequences and population genomics reveal climatic adaptation and genomic divergence between two closely related sweetgum species.</title>
        <authorList>
            <person name="Xu W.Q."/>
            <person name="Ren C.Q."/>
            <person name="Zhang X.Y."/>
            <person name="Comes H.P."/>
            <person name="Liu X.H."/>
            <person name="Li Y.G."/>
            <person name="Kettle C.J."/>
            <person name="Jalonen R."/>
            <person name="Gaisberger H."/>
            <person name="Ma Y.Z."/>
            <person name="Qiu Y.X."/>
        </authorList>
    </citation>
    <scope>NUCLEOTIDE SEQUENCE [LARGE SCALE GENOMIC DNA]</scope>
    <source>
        <strain evidence="5">Hangzhou</strain>
    </source>
</reference>
<protein>
    <recommendedName>
        <fullName evidence="4">DUF4005 domain-containing protein</fullName>
    </recommendedName>
</protein>
<keyword evidence="1" id="KW-0112">Calmodulin-binding</keyword>
<dbReference type="PANTHER" id="PTHR32295">
    <property type="entry name" value="IQ-DOMAIN 5-RELATED"/>
    <property type="match status" value="1"/>
</dbReference>
<evidence type="ECO:0000256" key="2">
    <source>
        <dbReference type="ARBA" id="ARBA00024341"/>
    </source>
</evidence>
<comment type="subunit">
    <text evidence="3">Binds to multiple calmodulin (CaM) in the presence of Ca(2+) and CaM-like proteins.</text>
</comment>
<dbReference type="Pfam" id="PF13178">
    <property type="entry name" value="DUF4005"/>
    <property type="match status" value="1"/>
</dbReference>
<comment type="caution">
    <text evidence="5">The sequence shown here is derived from an EMBL/GenBank/DDBJ whole genome shotgun (WGS) entry which is preliminary data.</text>
</comment>
<dbReference type="CDD" id="cd23767">
    <property type="entry name" value="IQCD"/>
    <property type="match status" value="1"/>
</dbReference>
<feature type="domain" description="DUF4005" evidence="4">
    <location>
        <begin position="324"/>
        <end position="362"/>
    </location>
</feature>
<dbReference type="AlphaFoldDB" id="A0AAP0SB68"/>